<dbReference type="InterPro" id="IPR039537">
    <property type="entry name" value="Retrotran_Ty1/copia-like"/>
</dbReference>
<dbReference type="Gene3D" id="3.30.420.10">
    <property type="entry name" value="Ribonuclease H-like superfamily/Ribonuclease H"/>
    <property type="match status" value="1"/>
</dbReference>
<keyword evidence="2" id="KW-0378">Hydrolase</keyword>
<dbReference type="InterPro" id="IPR036397">
    <property type="entry name" value="RNaseH_sf"/>
</dbReference>
<dbReference type="PROSITE" id="PS50994">
    <property type="entry name" value="INTEGRASE"/>
    <property type="match status" value="1"/>
</dbReference>
<keyword evidence="1" id="KW-0479">Metal-binding</keyword>
<feature type="compositionally biased region" description="Polar residues" evidence="3">
    <location>
        <begin position="143"/>
        <end position="154"/>
    </location>
</feature>
<evidence type="ECO:0000256" key="2">
    <source>
        <dbReference type="ARBA" id="ARBA00022801"/>
    </source>
</evidence>
<evidence type="ECO:0000259" key="4">
    <source>
        <dbReference type="PROSITE" id="PS50994"/>
    </source>
</evidence>
<evidence type="ECO:0000313" key="5">
    <source>
        <dbReference type="EMBL" id="RVW61570.1"/>
    </source>
</evidence>
<comment type="caution">
    <text evidence="5">The sequence shown here is derived from an EMBL/GenBank/DDBJ whole genome shotgun (WGS) entry which is preliminary data.</text>
</comment>
<dbReference type="Proteomes" id="UP000288805">
    <property type="component" value="Unassembled WGS sequence"/>
</dbReference>
<dbReference type="GO" id="GO:0016787">
    <property type="term" value="F:hydrolase activity"/>
    <property type="evidence" value="ECO:0007669"/>
    <property type="project" value="UniProtKB-KW"/>
</dbReference>
<reference evidence="5 6" key="1">
    <citation type="journal article" date="2018" name="PLoS Genet.">
        <title>Population sequencing reveals clonal diversity and ancestral inbreeding in the grapevine cultivar Chardonnay.</title>
        <authorList>
            <person name="Roach M.J."/>
            <person name="Johnson D.L."/>
            <person name="Bohlmann J."/>
            <person name="van Vuuren H.J."/>
            <person name="Jones S.J."/>
            <person name="Pretorius I.S."/>
            <person name="Schmidt S.A."/>
            <person name="Borneman A.R."/>
        </authorList>
    </citation>
    <scope>NUCLEOTIDE SEQUENCE [LARGE SCALE GENOMIC DNA]</scope>
    <source>
        <strain evidence="6">cv. Chardonnay</strain>
        <tissue evidence="5">Leaf</tissue>
    </source>
</reference>
<dbReference type="AlphaFoldDB" id="A0A438FNN4"/>
<gene>
    <name evidence="5" type="primary">POLX_2900</name>
    <name evidence="5" type="ORF">CK203_065301</name>
</gene>
<dbReference type="PANTHER" id="PTHR42648:SF28">
    <property type="entry name" value="TRANSPOSON-ENCODED PROTEIN WITH RIBONUCLEASE H-LIKE AND RETROVIRUS ZINC FINGER-LIKE DOMAINS"/>
    <property type="match status" value="1"/>
</dbReference>
<dbReference type="SUPFAM" id="SSF53098">
    <property type="entry name" value="Ribonuclease H-like"/>
    <property type="match status" value="1"/>
</dbReference>
<dbReference type="PANTHER" id="PTHR42648">
    <property type="entry name" value="TRANSPOSASE, PUTATIVE-RELATED"/>
    <property type="match status" value="1"/>
</dbReference>
<dbReference type="SUPFAM" id="SSF56672">
    <property type="entry name" value="DNA/RNA polymerases"/>
    <property type="match status" value="1"/>
</dbReference>
<dbReference type="InterPro" id="IPR001584">
    <property type="entry name" value="Integrase_cat-core"/>
</dbReference>
<dbReference type="Pfam" id="PF25597">
    <property type="entry name" value="SH3_retrovirus"/>
    <property type="match status" value="1"/>
</dbReference>
<accession>A0A438FNN4</accession>
<dbReference type="GO" id="GO:0015074">
    <property type="term" value="P:DNA integration"/>
    <property type="evidence" value="ECO:0007669"/>
    <property type="project" value="InterPro"/>
</dbReference>
<evidence type="ECO:0000256" key="1">
    <source>
        <dbReference type="ARBA" id="ARBA00022723"/>
    </source>
</evidence>
<evidence type="ECO:0000313" key="6">
    <source>
        <dbReference type="Proteomes" id="UP000288805"/>
    </source>
</evidence>
<dbReference type="GO" id="GO:0003676">
    <property type="term" value="F:nucleic acid binding"/>
    <property type="evidence" value="ECO:0007669"/>
    <property type="project" value="InterPro"/>
</dbReference>
<dbReference type="InterPro" id="IPR012337">
    <property type="entry name" value="RNaseH-like_sf"/>
</dbReference>
<sequence>MNSTYSIFANVNNIPVLNGTNFKKWKEHVIIVIGCMDLDFALREDRPSDLTSASTAEQRGAIPEETQAKAFLDQNSKLIRCKRKVHSKSVTTHKRKKWILNELIAQCVQEEERLKQEKIESAHLASTSQGFGTSKKRNKNNKGKQTTVSGTSKQNEQKKQDKEITCFFYKKAGHMKTCTKYATWHEKKGTLLNFVCSKINLSIVPTDTWGIDTGATTHISVTMQGCLRSRMPTDYERYIYVGNGNKAAVKAIAKVENQLSKKIKVVRSDHGEHYGRYDGSGEQRPGPFTKYLIECGIVPQYTMLGTPSQNGVAERPNRTLKDMSTKQSSSQNPYELWTSKKPSIRNLHVWGCPTEARSYKPNEKKLDSKTVSCYFVGYSERSRGYKFYDPSTRSFFETGNAKFIEDVELSGREPLRKGFKTPEIPPTQVMELIQVHQEVTQQPQEPQVQVPLRRSTRERKSTILDDYAVYLQEHEFDMGLEDDPISVSQVKQSSDSEKWIEAMKDEMKSMKDNGVWDLVELPEGVKSIGCKWIFKTKWDSKGNIVRYKARLVAKVFTQKEDIDYKETFSPVSSKDSFRIIMTLVAHYDLELHQMDVKTVFLNENTIDQCIYLKFSGSKFIILVLYVDDILLASSDVGLLHETKRFLSSKFDMKDLGNASLVLGIQIHRDRSRGILGLSQKAYIDKVLSRFGMSNCAPEDTSVAKGDKFSLHQCPKNELEKKDKVLSRFGMSNLGSLMYAQVCTRPDIAYIVGMLGRYLSNPGCLDSRKSTSGYIFMLTGGAVSWKSVKQTLIASSTMETEFIACYEASNHGIWLQNFITHTRSLKLPSSERKLERGGASIALEDPYCLQTHNGLRNYIIVCCSHVHCRIHECDVGQATIFNCSLVGDFLASSAPTRLDSLLKLRMEVVGSTIVV</sequence>
<dbReference type="InterPro" id="IPR057670">
    <property type="entry name" value="SH3_retrovirus"/>
</dbReference>
<evidence type="ECO:0000256" key="3">
    <source>
        <dbReference type="SAM" id="MobiDB-lite"/>
    </source>
</evidence>
<dbReference type="CDD" id="cd09272">
    <property type="entry name" value="RNase_HI_RT_Ty1"/>
    <property type="match status" value="1"/>
</dbReference>
<dbReference type="Pfam" id="PF07727">
    <property type="entry name" value="RVT_2"/>
    <property type="match status" value="1"/>
</dbReference>
<name>A0A438FNN4_VITVI</name>
<feature type="domain" description="Integrase catalytic" evidence="4">
    <location>
        <begin position="201"/>
        <end position="369"/>
    </location>
</feature>
<organism evidence="5 6">
    <name type="scientific">Vitis vinifera</name>
    <name type="common">Grape</name>
    <dbReference type="NCBI Taxonomy" id="29760"/>
    <lineage>
        <taxon>Eukaryota</taxon>
        <taxon>Viridiplantae</taxon>
        <taxon>Streptophyta</taxon>
        <taxon>Embryophyta</taxon>
        <taxon>Tracheophyta</taxon>
        <taxon>Spermatophyta</taxon>
        <taxon>Magnoliopsida</taxon>
        <taxon>eudicotyledons</taxon>
        <taxon>Gunneridae</taxon>
        <taxon>Pentapetalae</taxon>
        <taxon>rosids</taxon>
        <taxon>Vitales</taxon>
        <taxon>Vitaceae</taxon>
        <taxon>Viteae</taxon>
        <taxon>Vitis</taxon>
    </lineage>
</organism>
<proteinExistence type="predicted"/>
<dbReference type="GO" id="GO:0046872">
    <property type="term" value="F:metal ion binding"/>
    <property type="evidence" value="ECO:0007669"/>
    <property type="project" value="UniProtKB-KW"/>
</dbReference>
<feature type="region of interest" description="Disordered" evidence="3">
    <location>
        <begin position="125"/>
        <end position="156"/>
    </location>
</feature>
<dbReference type="InterPro" id="IPR013103">
    <property type="entry name" value="RVT_2"/>
</dbReference>
<protein>
    <submittedName>
        <fullName evidence="5">Retrovirus-related Pol polyprotein from transposon TNT 1-94</fullName>
    </submittedName>
</protein>
<dbReference type="InterPro" id="IPR043502">
    <property type="entry name" value="DNA/RNA_pol_sf"/>
</dbReference>
<dbReference type="EMBL" id="QGNW01000828">
    <property type="protein sequence ID" value="RVW61570.1"/>
    <property type="molecule type" value="Genomic_DNA"/>
</dbReference>